<sequence>MPVSAGGAGGGSTARATPDAAGDCSAAVAAADDGSEGAAAADPDAARNAASAALTPEATTAGARAVIHRICAHPYVRLPVLQEGVVPPHIQLSASNFAAGNGSSVHETLLAIRCLLMKEALGQIDAAFLVGYVQELAIASAARARGAKRMSRPVHGVANIGQQFLVLDAIVSALHILGISPPSCTWWEAFASCFDTNYRYDEPGARTQYSGRVNIDLANRLLAAMSIYKTGTRPDLEEVVDLKRILFFSSYSPSGFRTPRWDPWRSDHLSFEREYPMFSGLRMHTDALH</sequence>
<accession>U6H5Z6</accession>
<protein>
    <submittedName>
        <fullName evidence="1">Uncharacterized protein</fullName>
    </submittedName>
</protein>
<keyword evidence="2" id="KW-1185">Reference proteome</keyword>
<evidence type="ECO:0000313" key="1">
    <source>
        <dbReference type="EMBL" id="CDI87880.1"/>
    </source>
</evidence>
<name>U6H5Z6_9EIME</name>
<reference evidence="1" key="1">
    <citation type="submission" date="2013-10" db="EMBL/GenBank/DDBJ databases">
        <title>Genomic analysis of the causative agents of coccidiosis in chickens.</title>
        <authorList>
            <person name="Reid A.J."/>
            <person name="Blake D."/>
            <person name="Billington K."/>
            <person name="Browne H."/>
            <person name="Dunn M."/>
            <person name="Hung S."/>
            <person name="Kawahara F."/>
            <person name="Miranda-Saavedra D."/>
            <person name="Mourier T."/>
            <person name="Nagra H."/>
            <person name="Otto T.D."/>
            <person name="Rawlings N."/>
            <person name="Sanchez A."/>
            <person name="Sanders M."/>
            <person name="Subramaniam C."/>
            <person name="Tay Y."/>
            <person name="Dear P."/>
            <person name="Doerig C."/>
            <person name="Gruber A."/>
            <person name="Parkinson J."/>
            <person name="Shirley M."/>
            <person name="Wan K.L."/>
            <person name="Berriman M."/>
            <person name="Tomley F."/>
            <person name="Pain A."/>
        </authorList>
    </citation>
    <scope>NUCLEOTIDE SEQUENCE [LARGE SCALE GENOMIC DNA]</scope>
    <source>
        <strain evidence="1">Houghton</strain>
    </source>
</reference>
<gene>
    <name evidence="1" type="ORF">EPH_0066610</name>
</gene>
<dbReference type="Proteomes" id="UP000018201">
    <property type="component" value="Unassembled WGS sequence"/>
</dbReference>
<dbReference type="OrthoDB" id="350866at2759"/>
<evidence type="ECO:0000313" key="2">
    <source>
        <dbReference type="Proteomes" id="UP000018201"/>
    </source>
</evidence>
<reference evidence="1" key="2">
    <citation type="submission" date="2013-10" db="EMBL/GenBank/DDBJ databases">
        <authorList>
            <person name="Aslett M."/>
        </authorList>
    </citation>
    <scope>NUCLEOTIDE SEQUENCE [LARGE SCALE GENOMIC DNA]</scope>
    <source>
        <strain evidence="1">Houghton</strain>
    </source>
</reference>
<dbReference type="AlphaFoldDB" id="U6H5Z6"/>
<proteinExistence type="predicted"/>
<organism evidence="1 2">
    <name type="scientific">Eimeria praecox</name>
    <dbReference type="NCBI Taxonomy" id="51316"/>
    <lineage>
        <taxon>Eukaryota</taxon>
        <taxon>Sar</taxon>
        <taxon>Alveolata</taxon>
        <taxon>Apicomplexa</taxon>
        <taxon>Conoidasida</taxon>
        <taxon>Coccidia</taxon>
        <taxon>Eucoccidiorida</taxon>
        <taxon>Eimeriorina</taxon>
        <taxon>Eimeriidae</taxon>
        <taxon>Eimeria</taxon>
    </lineage>
</organism>
<dbReference type="VEuPathDB" id="ToxoDB:EPH_0066610"/>
<dbReference type="EMBL" id="HG708525">
    <property type="protein sequence ID" value="CDI87880.1"/>
    <property type="molecule type" value="Genomic_DNA"/>
</dbReference>